<organism evidence="1 2">
    <name type="scientific">Streptomyces ziwulingensis</name>
    <dbReference type="NCBI Taxonomy" id="1045501"/>
    <lineage>
        <taxon>Bacteria</taxon>
        <taxon>Bacillati</taxon>
        <taxon>Actinomycetota</taxon>
        <taxon>Actinomycetes</taxon>
        <taxon>Kitasatosporales</taxon>
        <taxon>Streptomycetaceae</taxon>
        <taxon>Streptomyces</taxon>
    </lineage>
</organism>
<dbReference type="EMBL" id="BAABIG010000022">
    <property type="protein sequence ID" value="GAA4795973.1"/>
    <property type="molecule type" value="Genomic_DNA"/>
</dbReference>
<proteinExistence type="predicted"/>
<accession>A0ABP9BI58</accession>
<reference evidence="2" key="1">
    <citation type="journal article" date="2019" name="Int. J. Syst. Evol. Microbiol.">
        <title>The Global Catalogue of Microorganisms (GCM) 10K type strain sequencing project: providing services to taxonomists for standard genome sequencing and annotation.</title>
        <authorList>
            <consortium name="The Broad Institute Genomics Platform"/>
            <consortium name="The Broad Institute Genome Sequencing Center for Infectious Disease"/>
            <person name="Wu L."/>
            <person name="Ma J."/>
        </authorList>
    </citation>
    <scope>NUCLEOTIDE SEQUENCE [LARGE SCALE GENOMIC DNA]</scope>
    <source>
        <strain evidence="2">JCM 18081</strain>
    </source>
</reference>
<keyword evidence="2" id="KW-1185">Reference proteome</keyword>
<gene>
    <name evidence="1" type="ORF">GCM10023220_23390</name>
</gene>
<name>A0ABP9BI58_9ACTN</name>
<dbReference type="Proteomes" id="UP001501265">
    <property type="component" value="Unassembled WGS sequence"/>
</dbReference>
<sequence length="95" mass="9880">MSSAPRPSGRHAESLSAVGAATRSRAAFWGQLARHQRVSTVLGAVSEGARFDAEDAMSALDIVTPQGTGTPPLRGGAKWLIAVGAVRSLPTRWKG</sequence>
<comment type="caution">
    <text evidence="1">The sequence shown here is derived from an EMBL/GenBank/DDBJ whole genome shotgun (WGS) entry which is preliminary data.</text>
</comment>
<evidence type="ECO:0000313" key="2">
    <source>
        <dbReference type="Proteomes" id="UP001501265"/>
    </source>
</evidence>
<evidence type="ECO:0000313" key="1">
    <source>
        <dbReference type="EMBL" id="GAA4795973.1"/>
    </source>
</evidence>
<protein>
    <submittedName>
        <fullName evidence="1">Uncharacterized protein</fullName>
    </submittedName>
</protein>